<dbReference type="SUPFAM" id="SSF48452">
    <property type="entry name" value="TPR-like"/>
    <property type="match status" value="1"/>
</dbReference>
<proteinExistence type="predicted"/>
<evidence type="ECO:0000313" key="1">
    <source>
        <dbReference type="EMBL" id="AKF06753.1"/>
    </source>
</evidence>
<organism evidence="1 2">
    <name type="scientific">Sandaracinus amylolyticus</name>
    <dbReference type="NCBI Taxonomy" id="927083"/>
    <lineage>
        <taxon>Bacteria</taxon>
        <taxon>Pseudomonadati</taxon>
        <taxon>Myxococcota</taxon>
        <taxon>Polyangia</taxon>
        <taxon>Polyangiales</taxon>
        <taxon>Sandaracinaceae</taxon>
        <taxon>Sandaracinus</taxon>
    </lineage>
</organism>
<dbReference type="Proteomes" id="UP000034883">
    <property type="component" value="Chromosome"/>
</dbReference>
<dbReference type="RefSeq" id="WP_053233900.1">
    <property type="nucleotide sequence ID" value="NZ_CP011125.1"/>
</dbReference>
<dbReference type="AlphaFoldDB" id="A0A0F6YJZ3"/>
<sequence>MDPIQTLTRAMDAVAKAVDHRDHEPDPARADWPRLRNHVTELRRRMEDEVIASFATLAIELPPGAREKVADNVAFLAIELSAIVRASADESGAVRLLRAAHKLGPRGLVAEELEGAMREPATHLALCRARWNHRQGDFDVGDRILREARRTAKDAGLRKLIETVLNGSRPLTNGAPALFRVNGFGVGIYGERDRRDDGSYVTTHCISALFVPIFPLGAYRVIDQGHGSYLFLSKEPLSAFARGWRWALLAAVVLGVVSTAVSSYLSSPSRLAAIALEDARAVDARGDVDASLAAYDGLLAGAGYDLDLADREAVGVRYVDVLASTVPTPLTEDRLDAFDRAMTRWQSVPQYARSGAPERHLQERVAAWASELGERDERSLRAALTVVERGIAVTTPSSPLDARRSALHRALGERLAPEWPFEALDEHVASGLDEAGVRAAAPIVERVIASPSLVLAASRSLRAWASAARMDTLPLRDRVSDALAAADAMQADAERAAALASGDEALLRASLARFPDDHDCVAALADLSRARGDSAAATATLRALGSPGVLAPTALASLAAAELDVGHLDDARALLARRVMPRLGELREAQQAMSRIERERTESLVSRLEMGLGPPEVQARLRVASDDETRAIVSEHLASELSRDPELGAARARYEAIAPIVPSVLQLAMIELRRGGERSGAERDRALADAERLFLAIQAEAASVPAYHLGLGQVYYRLGREGQGEQELQSVLASGDEDLALQVARAYRELGLEPRAREVATGVYERGQQPQAGRAAMLLSILADRIEDTETWLARAPQDTPEVRTRLTDVRGQRALRERRYDDADRLFAEVARDWDRAGDRDMPALNNAAVALGARYEATADPSHLDAALDRLERAVRLAPDQSITISNLADAHRFRGTLRVLSRWLDGRALRLDRSQADALLGIMTAGAHRAEVIAALRDDPGIRRAIELTHQEQVLAPRRAGAWERELALLRRCGDPSALVDLEARIARVGELEVNEQRAAWERGEWDAEILVHAERALADADDRLARARRGRDPRAVAALLTIRGNALLERATVRAESRDADVDLAIAAYREAAAAWPELGASSMLAQAHVTRALLRDASLRVRWEAERRRFSVVAILHHASNDPAQAAQVRASSDVRDAVAALSALDPVVLRVDELWIAESAADAAMIARLAPVRAREDLRAAYAIDRRLDPSDSESDERLATLASR</sequence>
<dbReference type="GO" id="GO:0008168">
    <property type="term" value="F:methyltransferase activity"/>
    <property type="evidence" value="ECO:0007669"/>
    <property type="project" value="UniProtKB-KW"/>
</dbReference>
<dbReference type="InterPro" id="IPR011990">
    <property type="entry name" value="TPR-like_helical_dom_sf"/>
</dbReference>
<dbReference type="EMBL" id="CP011125">
    <property type="protein sequence ID" value="AKF06753.1"/>
    <property type="molecule type" value="Genomic_DNA"/>
</dbReference>
<dbReference type="KEGG" id="samy:DB32_003902"/>
<dbReference type="GO" id="GO:0032259">
    <property type="term" value="P:methylation"/>
    <property type="evidence" value="ECO:0007669"/>
    <property type="project" value="UniProtKB-KW"/>
</dbReference>
<keyword evidence="1" id="KW-0808">Transferase</keyword>
<evidence type="ECO:0000313" key="2">
    <source>
        <dbReference type="Proteomes" id="UP000034883"/>
    </source>
</evidence>
<accession>A0A0F6YJZ3</accession>
<reference evidence="1 2" key="1">
    <citation type="submission" date="2015-03" db="EMBL/GenBank/DDBJ databases">
        <title>Genome assembly of Sandaracinus amylolyticus DSM 53668.</title>
        <authorList>
            <person name="Sharma G."/>
            <person name="Subramanian S."/>
        </authorList>
    </citation>
    <scope>NUCLEOTIDE SEQUENCE [LARGE SCALE GENOMIC DNA]</scope>
    <source>
        <strain evidence="1 2">DSM 53668</strain>
    </source>
</reference>
<dbReference type="OrthoDB" id="5487484at2"/>
<name>A0A0F6YJZ3_9BACT</name>
<dbReference type="Gene3D" id="1.25.40.10">
    <property type="entry name" value="Tetratricopeptide repeat domain"/>
    <property type="match status" value="1"/>
</dbReference>
<keyword evidence="2" id="KW-1185">Reference proteome</keyword>
<gene>
    <name evidence="1" type="ORF">DB32_003902</name>
</gene>
<keyword evidence="1" id="KW-0489">Methyltransferase</keyword>
<protein>
    <submittedName>
        <fullName evidence="1">Methyltransferase type 11</fullName>
    </submittedName>
</protein>